<dbReference type="Proteomes" id="UP000660611">
    <property type="component" value="Unassembled WGS sequence"/>
</dbReference>
<gene>
    <name evidence="3" type="ORF">Dsi01nite_021700</name>
</gene>
<feature type="transmembrane region" description="Helical" evidence="2">
    <location>
        <begin position="158"/>
        <end position="179"/>
    </location>
</feature>
<dbReference type="EMBL" id="BONQ01000031">
    <property type="protein sequence ID" value="GIG44129.1"/>
    <property type="molecule type" value="Genomic_DNA"/>
</dbReference>
<evidence type="ECO:0000313" key="4">
    <source>
        <dbReference type="Proteomes" id="UP000660611"/>
    </source>
</evidence>
<accession>A0A919PHP0</accession>
<feature type="region of interest" description="Disordered" evidence="1">
    <location>
        <begin position="277"/>
        <end position="312"/>
    </location>
</feature>
<keyword evidence="4" id="KW-1185">Reference proteome</keyword>
<protein>
    <submittedName>
        <fullName evidence="3">Uncharacterized protein</fullName>
    </submittedName>
</protein>
<feature type="transmembrane region" description="Helical" evidence="2">
    <location>
        <begin position="185"/>
        <end position="205"/>
    </location>
</feature>
<feature type="transmembrane region" description="Helical" evidence="2">
    <location>
        <begin position="49"/>
        <end position="69"/>
    </location>
</feature>
<feature type="compositionally biased region" description="Low complexity" evidence="1">
    <location>
        <begin position="228"/>
        <end position="251"/>
    </location>
</feature>
<feature type="transmembrane region" description="Helical" evidence="2">
    <location>
        <begin position="123"/>
        <end position="146"/>
    </location>
</feature>
<keyword evidence="2" id="KW-0812">Transmembrane</keyword>
<feature type="region of interest" description="Disordered" evidence="1">
    <location>
        <begin position="217"/>
        <end position="251"/>
    </location>
</feature>
<dbReference type="RefSeq" id="WP_203845976.1">
    <property type="nucleotide sequence ID" value="NZ_BAAAVW010000006.1"/>
</dbReference>
<dbReference type="AlphaFoldDB" id="A0A919PHP0"/>
<organism evidence="3 4">
    <name type="scientific">Dactylosporangium siamense</name>
    <dbReference type="NCBI Taxonomy" id="685454"/>
    <lineage>
        <taxon>Bacteria</taxon>
        <taxon>Bacillati</taxon>
        <taxon>Actinomycetota</taxon>
        <taxon>Actinomycetes</taxon>
        <taxon>Micromonosporales</taxon>
        <taxon>Micromonosporaceae</taxon>
        <taxon>Dactylosporangium</taxon>
    </lineage>
</organism>
<sequence length="374" mass="40969">MVRRYPPARGGQPSAINVSLLVLAGLVLLGVMTEGGRPVLTGLVGFLRFYGGVFTLVALTLTVIAGLVATDRVLLLARHRLWVQSVHRTLGIVAVSCLALHIGTELAASRVGVFGALVPFTSAPFGIGLGSVAAYLMLTVTWSGIVRARFAQSGRPGLWRPVHAVAYLSWPVALTHGLSAGRPPAVWVTTSYLVLLFLTTVALGLRLSAEHNRRRQQLAADRTTTTIAPVGRPVPAPSARRAAPPGRTATRFRWDAPPAEQLWLERDLHDWQTPQRDEPATATYRGTAAPHTPTSQTGRHATADESPGLTLRDRFEARRAKVQQVEPEDRYPDDDTPTLVNLDARRAMRRRPRKSHELDEDDIKYWAQLRGEAR</sequence>
<keyword evidence="2" id="KW-1133">Transmembrane helix</keyword>
<evidence type="ECO:0000313" key="3">
    <source>
        <dbReference type="EMBL" id="GIG44129.1"/>
    </source>
</evidence>
<evidence type="ECO:0000256" key="2">
    <source>
        <dbReference type="SAM" id="Phobius"/>
    </source>
</evidence>
<name>A0A919PHP0_9ACTN</name>
<evidence type="ECO:0000256" key="1">
    <source>
        <dbReference type="SAM" id="MobiDB-lite"/>
    </source>
</evidence>
<keyword evidence="2" id="KW-0472">Membrane</keyword>
<feature type="transmembrane region" description="Helical" evidence="2">
    <location>
        <begin position="81"/>
        <end position="103"/>
    </location>
</feature>
<reference evidence="3" key="1">
    <citation type="submission" date="2021-01" db="EMBL/GenBank/DDBJ databases">
        <title>Whole genome shotgun sequence of Dactylosporangium siamense NBRC 106093.</title>
        <authorList>
            <person name="Komaki H."/>
            <person name="Tamura T."/>
        </authorList>
    </citation>
    <scope>NUCLEOTIDE SEQUENCE</scope>
    <source>
        <strain evidence="3">NBRC 106093</strain>
    </source>
</reference>
<proteinExistence type="predicted"/>
<comment type="caution">
    <text evidence="3">The sequence shown here is derived from an EMBL/GenBank/DDBJ whole genome shotgun (WGS) entry which is preliminary data.</text>
</comment>